<evidence type="ECO:0000256" key="1">
    <source>
        <dbReference type="SAM" id="MobiDB-lite"/>
    </source>
</evidence>
<gene>
    <name evidence="2" type="ORF">BDY17DRAFT_300034</name>
</gene>
<feature type="compositionally biased region" description="Low complexity" evidence="1">
    <location>
        <begin position="178"/>
        <end position="191"/>
    </location>
</feature>
<sequence length="280" mass="29004">MASVRQSPKALAHGVDGAAGTQRAVPHPVPRLGRRLVLRLEALVDGTPVEGPRREALVRPHGGSAGAPTTTACLALRSTMAATTDIITDTMATTATSTTVEARATLTARLEALPATPTVPRAALPATPMVPRAALPATPTAHLEALPATLTAHPAATAPPADTHGGGPHLTRARRGCTPTLPSTRRPPTTTRTRDGTQHTPLTPPKPSSPTATASLPATAVTRRRLDTLDGRETADKILRATLTGALGGNWWTDNQSLLAPRLDLFLSPRAGAHLSLAFP</sequence>
<accession>A0A6A6PRX9</accession>
<protein>
    <submittedName>
        <fullName evidence="2">Uncharacterized protein</fullName>
    </submittedName>
</protein>
<proteinExistence type="predicted"/>
<feature type="region of interest" description="Disordered" evidence="1">
    <location>
        <begin position="154"/>
        <end position="217"/>
    </location>
</feature>
<dbReference type="GeneID" id="54474997"/>
<feature type="compositionally biased region" description="Low complexity" evidence="1">
    <location>
        <begin position="154"/>
        <end position="163"/>
    </location>
</feature>
<evidence type="ECO:0000313" key="3">
    <source>
        <dbReference type="Proteomes" id="UP000799767"/>
    </source>
</evidence>
<keyword evidence="3" id="KW-1185">Reference proteome</keyword>
<organism evidence="2 3">
    <name type="scientific">Neohortaea acidophila</name>
    <dbReference type="NCBI Taxonomy" id="245834"/>
    <lineage>
        <taxon>Eukaryota</taxon>
        <taxon>Fungi</taxon>
        <taxon>Dikarya</taxon>
        <taxon>Ascomycota</taxon>
        <taxon>Pezizomycotina</taxon>
        <taxon>Dothideomycetes</taxon>
        <taxon>Dothideomycetidae</taxon>
        <taxon>Mycosphaerellales</taxon>
        <taxon>Teratosphaeriaceae</taxon>
        <taxon>Neohortaea</taxon>
    </lineage>
</organism>
<dbReference type="Proteomes" id="UP000799767">
    <property type="component" value="Unassembled WGS sequence"/>
</dbReference>
<dbReference type="AlphaFoldDB" id="A0A6A6PRX9"/>
<name>A0A6A6PRX9_9PEZI</name>
<dbReference type="EMBL" id="MU001637">
    <property type="protein sequence ID" value="KAF2481977.1"/>
    <property type="molecule type" value="Genomic_DNA"/>
</dbReference>
<feature type="region of interest" description="Disordered" evidence="1">
    <location>
        <begin position="1"/>
        <end position="26"/>
    </location>
</feature>
<dbReference type="RefSeq" id="XP_033588547.1">
    <property type="nucleotide sequence ID" value="XM_033733995.1"/>
</dbReference>
<reference evidence="2" key="1">
    <citation type="journal article" date="2020" name="Stud. Mycol.">
        <title>101 Dothideomycetes genomes: a test case for predicting lifestyles and emergence of pathogens.</title>
        <authorList>
            <person name="Haridas S."/>
            <person name="Albert R."/>
            <person name="Binder M."/>
            <person name="Bloem J."/>
            <person name="Labutti K."/>
            <person name="Salamov A."/>
            <person name="Andreopoulos B."/>
            <person name="Baker S."/>
            <person name="Barry K."/>
            <person name="Bills G."/>
            <person name="Bluhm B."/>
            <person name="Cannon C."/>
            <person name="Castanera R."/>
            <person name="Culley D."/>
            <person name="Daum C."/>
            <person name="Ezra D."/>
            <person name="Gonzalez J."/>
            <person name="Henrissat B."/>
            <person name="Kuo A."/>
            <person name="Liang C."/>
            <person name="Lipzen A."/>
            <person name="Lutzoni F."/>
            <person name="Magnuson J."/>
            <person name="Mondo S."/>
            <person name="Nolan M."/>
            <person name="Ohm R."/>
            <person name="Pangilinan J."/>
            <person name="Park H.-J."/>
            <person name="Ramirez L."/>
            <person name="Alfaro M."/>
            <person name="Sun H."/>
            <person name="Tritt A."/>
            <person name="Yoshinaga Y."/>
            <person name="Zwiers L.-H."/>
            <person name="Turgeon B."/>
            <person name="Goodwin S."/>
            <person name="Spatafora J."/>
            <person name="Crous P."/>
            <person name="Grigoriev I."/>
        </authorList>
    </citation>
    <scope>NUCLEOTIDE SEQUENCE</scope>
    <source>
        <strain evidence="2">CBS 113389</strain>
    </source>
</reference>
<evidence type="ECO:0000313" key="2">
    <source>
        <dbReference type="EMBL" id="KAF2481977.1"/>
    </source>
</evidence>